<dbReference type="Ensembl" id="ENSPKIT00000007904.1">
    <property type="protein sequence ID" value="ENSPKIP00000027139.1"/>
    <property type="gene ID" value="ENSPKIG00000009327.1"/>
</dbReference>
<dbReference type="Pfam" id="PF05049">
    <property type="entry name" value="IIGP"/>
    <property type="match status" value="2"/>
</dbReference>
<evidence type="ECO:0000256" key="4">
    <source>
        <dbReference type="ARBA" id="ARBA00023134"/>
    </source>
</evidence>
<dbReference type="InterPro" id="IPR007743">
    <property type="entry name" value="Immunity-related_GTPase-like"/>
</dbReference>
<dbReference type="Gene3D" id="3.40.50.300">
    <property type="entry name" value="P-loop containing nucleotide triphosphate hydrolases"/>
    <property type="match status" value="2"/>
</dbReference>
<keyword evidence="4" id="KW-0342">GTP-binding</keyword>
<dbReference type="SUPFAM" id="SSF52540">
    <property type="entry name" value="P-loop containing nucleoside triphosphate hydrolases"/>
    <property type="match status" value="1"/>
</dbReference>
<name>A0A3B3S8Q1_9TELE</name>
<proteinExistence type="inferred from homology"/>
<keyword evidence="3" id="KW-0378">Hydrolase</keyword>
<dbReference type="GeneTree" id="ENSGT00950000183007"/>
<protein>
    <recommendedName>
        <fullName evidence="5">IRG-type G domain-containing protein</fullName>
    </recommendedName>
</protein>
<dbReference type="InterPro" id="IPR027417">
    <property type="entry name" value="P-loop_NTPase"/>
</dbReference>
<feature type="domain" description="IRG-type G" evidence="5">
    <location>
        <begin position="43"/>
        <end position="153"/>
    </location>
</feature>
<keyword evidence="7" id="KW-1185">Reference proteome</keyword>
<dbReference type="InterPro" id="IPR030385">
    <property type="entry name" value="G_IRG_dom"/>
</dbReference>
<evidence type="ECO:0000256" key="3">
    <source>
        <dbReference type="ARBA" id="ARBA00022801"/>
    </source>
</evidence>
<reference evidence="6" key="2">
    <citation type="submission" date="2025-09" db="UniProtKB">
        <authorList>
            <consortium name="Ensembl"/>
        </authorList>
    </citation>
    <scope>IDENTIFICATION</scope>
</reference>
<dbReference type="Proteomes" id="UP000261540">
    <property type="component" value="Unplaced"/>
</dbReference>
<accession>A0A3B3S8Q1</accession>
<dbReference type="AlphaFoldDB" id="A0A3B3S8Q1"/>
<dbReference type="STRING" id="1676925.ENSPKIP00000027139"/>
<evidence type="ECO:0000313" key="7">
    <source>
        <dbReference type="Proteomes" id="UP000261540"/>
    </source>
</evidence>
<dbReference type="GO" id="GO:0005525">
    <property type="term" value="F:GTP binding"/>
    <property type="evidence" value="ECO:0007669"/>
    <property type="project" value="UniProtKB-KW"/>
</dbReference>
<evidence type="ECO:0000259" key="5">
    <source>
        <dbReference type="PROSITE" id="PS51716"/>
    </source>
</evidence>
<evidence type="ECO:0000313" key="6">
    <source>
        <dbReference type="Ensembl" id="ENSPKIP00000027139.1"/>
    </source>
</evidence>
<dbReference type="InterPro" id="IPR051515">
    <property type="entry name" value="IRG"/>
</dbReference>
<evidence type="ECO:0000256" key="1">
    <source>
        <dbReference type="ARBA" id="ARBA00005429"/>
    </source>
</evidence>
<sequence>MDENEYEIVTDEEVEDIREALEKGTLATAAEKIQEYFNQLDNVTLNITITGESGSGKSTFVNAFRGIGDDDEINSAPTGVVETTMEPKSYPHPKYPSDVESKRYDFFIIIASERFRSSNVQLAIEIQKMKKRFYFVRSKIDENIRADKNKENL</sequence>
<comment type="similarity">
    <text evidence="1">Belongs to the TRAFAC class dynamin-like GTPase superfamily. IRG family.</text>
</comment>
<dbReference type="PANTHER" id="PTHR32341:SF10">
    <property type="entry name" value="INTERFERON-INDUCIBLE GTPASE 5"/>
    <property type="match status" value="1"/>
</dbReference>
<reference evidence="6" key="1">
    <citation type="submission" date="2025-08" db="UniProtKB">
        <authorList>
            <consortium name="Ensembl"/>
        </authorList>
    </citation>
    <scope>IDENTIFICATION</scope>
</reference>
<dbReference type="GO" id="GO:0016787">
    <property type="term" value="F:hydrolase activity"/>
    <property type="evidence" value="ECO:0007669"/>
    <property type="project" value="UniProtKB-KW"/>
</dbReference>
<evidence type="ECO:0000256" key="2">
    <source>
        <dbReference type="ARBA" id="ARBA00022741"/>
    </source>
</evidence>
<dbReference type="PANTHER" id="PTHR32341">
    <property type="entry name" value="INTERFERON-INDUCIBLE GTPASE"/>
    <property type="match status" value="1"/>
</dbReference>
<dbReference type="PROSITE" id="PS51716">
    <property type="entry name" value="G_IRG"/>
    <property type="match status" value="1"/>
</dbReference>
<dbReference type="GO" id="GO:0016020">
    <property type="term" value="C:membrane"/>
    <property type="evidence" value="ECO:0007669"/>
    <property type="project" value="InterPro"/>
</dbReference>
<organism evidence="6 7">
    <name type="scientific">Paramormyrops kingsleyae</name>
    <dbReference type="NCBI Taxonomy" id="1676925"/>
    <lineage>
        <taxon>Eukaryota</taxon>
        <taxon>Metazoa</taxon>
        <taxon>Chordata</taxon>
        <taxon>Craniata</taxon>
        <taxon>Vertebrata</taxon>
        <taxon>Euteleostomi</taxon>
        <taxon>Actinopterygii</taxon>
        <taxon>Neopterygii</taxon>
        <taxon>Teleostei</taxon>
        <taxon>Osteoglossocephala</taxon>
        <taxon>Osteoglossomorpha</taxon>
        <taxon>Osteoglossiformes</taxon>
        <taxon>Mormyridae</taxon>
        <taxon>Paramormyrops</taxon>
    </lineage>
</organism>
<keyword evidence="2" id="KW-0547">Nucleotide-binding</keyword>